<dbReference type="CDD" id="cd03784">
    <property type="entry name" value="GT1_Gtf-like"/>
    <property type="match status" value="1"/>
</dbReference>
<dbReference type="PANTHER" id="PTHR48050">
    <property type="entry name" value="STEROL 3-BETA-GLUCOSYLTRANSFERASE"/>
    <property type="match status" value="1"/>
</dbReference>
<evidence type="ECO:0000259" key="2">
    <source>
        <dbReference type="Pfam" id="PF06722"/>
    </source>
</evidence>
<name>A0A1Q8S4B1_9PEZI</name>
<sequence>MTATAVRTSSGAKQKPLILLSAFPGDGHTLPLITIAAHLVKTGYEVAFITTPKFGQKVEDIGAEWIHTENPFTEALMQRMQEAGSLPLGLERLAVEMKHVFFDSLPARTVKTEETLAMLQARDPGRQIIFMEDVFNWSFLPFQLGRPLPRGFSTLPKSIGFGVAALIIESQDTGPITLGLPPDTTDSGRHRNKVLHELVEKTLMKPALESLQESLRETGCTTIPSRNMFRAAYTAHDATIQLCSPSLEYPLSDLPPSVHFSGVLPRKAADSDYKYPSWWPEVERTREDSKYRHVVFVSQGTVTHDYSELVLPTIRAFADRDDVLVVATLGSREAQLPADFTLPPNARVINYVPYDTILEYTDVFVSNGGYGALMHSVRNGVPTILAGESQEKTEVIMRAVYAGLGVSLATQTPSAEQIRKGVEQILKDSKFKKAAVRLRIENENLNALARIEAMVKDLTI</sequence>
<organism evidence="3 4">
    <name type="scientific">Colletotrichum chlorophyti</name>
    <dbReference type="NCBI Taxonomy" id="708187"/>
    <lineage>
        <taxon>Eukaryota</taxon>
        <taxon>Fungi</taxon>
        <taxon>Dikarya</taxon>
        <taxon>Ascomycota</taxon>
        <taxon>Pezizomycotina</taxon>
        <taxon>Sordariomycetes</taxon>
        <taxon>Hypocreomycetidae</taxon>
        <taxon>Glomerellales</taxon>
        <taxon>Glomerellaceae</taxon>
        <taxon>Colletotrichum</taxon>
    </lineage>
</organism>
<evidence type="ECO:0000313" key="4">
    <source>
        <dbReference type="Proteomes" id="UP000186583"/>
    </source>
</evidence>
<comment type="caution">
    <text evidence="3">The sequence shown here is derived from an EMBL/GenBank/DDBJ whole genome shotgun (WGS) entry which is preliminary data.</text>
</comment>
<dbReference type="GO" id="GO:0016758">
    <property type="term" value="F:hexosyltransferase activity"/>
    <property type="evidence" value="ECO:0007669"/>
    <property type="project" value="UniProtKB-ARBA"/>
</dbReference>
<keyword evidence="4" id="KW-1185">Reference proteome</keyword>
<dbReference type="Proteomes" id="UP000186583">
    <property type="component" value="Unassembled WGS sequence"/>
</dbReference>
<proteinExistence type="predicted"/>
<dbReference type="GO" id="GO:0008194">
    <property type="term" value="F:UDP-glycosyltransferase activity"/>
    <property type="evidence" value="ECO:0007669"/>
    <property type="project" value="InterPro"/>
</dbReference>
<dbReference type="InterPro" id="IPR050426">
    <property type="entry name" value="Glycosyltransferase_28"/>
</dbReference>
<dbReference type="EMBL" id="MPGH01000019">
    <property type="protein sequence ID" value="OLN96240.1"/>
    <property type="molecule type" value="Genomic_DNA"/>
</dbReference>
<evidence type="ECO:0000313" key="3">
    <source>
        <dbReference type="EMBL" id="OLN96240.1"/>
    </source>
</evidence>
<gene>
    <name evidence="3" type="ORF">CCHL11_04451</name>
</gene>
<accession>A0A1Q8S4B1</accession>
<feature type="domain" description="Erythromycin biosynthesis protein CIII-like C-terminal" evidence="2">
    <location>
        <begin position="324"/>
        <end position="442"/>
    </location>
</feature>
<dbReference type="OrthoDB" id="5835829at2759"/>
<dbReference type="InterPro" id="IPR010610">
    <property type="entry name" value="EryCIII-like_C"/>
</dbReference>
<dbReference type="SUPFAM" id="SSF53756">
    <property type="entry name" value="UDP-Glycosyltransferase/glycogen phosphorylase"/>
    <property type="match status" value="1"/>
</dbReference>
<dbReference type="Pfam" id="PF06722">
    <property type="entry name" value="EryCIII-like_C"/>
    <property type="match status" value="1"/>
</dbReference>
<protein>
    <submittedName>
        <fullName evidence="3">4'-demethylrebeccamycin synthase 3</fullName>
    </submittedName>
</protein>
<reference evidence="3 4" key="1">
    <citation type="submission" date="2016-11" db="EMBL/GenBank/DDBJ databases">
        <title>Draft Genome Assembly of Colletotrichum chlorophyti a pathogen of herbaceous plants.</title>
        <authorList>
            <person name="Gan P."/>
            <person name="Narusaka M."/>
            <person name="Tsushima A."/>
            <person name="Narusaka Y."/>
            <person name="Takano Y."/>
            <person name="Shirasu K."/>
        </authorList>
    </citation>
    <scope>NUCLEOTIDE SEQUENCE [LARGE SCALE GENOMIC DNA]</scope>
    <source>
        <strain evidence="3 4">NTL11</strain>
    </source>
</reference>
<dbReference type="Gene3D" id="3.40.50.2000">
    <property type="entry name" value="Glycogen Phosphorylase B"/>
    <property type="match status" value="2"/>
</dbReference>
<evidence type="ECO:0000256" key="1">
    <source>
        <dbReference type="ARBA" id="ARBA00022679"/>
    </source>
</evidence>
<keyword evidence="1" id="KW-0808">Transferase</keyword>
<dbReference type="InterPro" id="IPR002213">
    <property type="entry name" value="UDP_glucos_trans"/>
</dbReference>
<dbReference type="AlphaFoldDB" id="A0A1Q8S4B1"/>
<dbReference type="PANTHER" id="PTHR48050:SF13">
    <property type="entry name" value="STEROL 3-BETA-GLUCOSYLTRANSFERASE UGT80A2"/>
    <property type="match status" value="1"/>
</dbReference>